<keyword evidence="3 6" id="KW-0812">Transmembrane</keyword>
<evidence type="ECO:0000256" key="1">
    <source>
        <dbReference type="ARBA" id="ARBA00004141"/>
    </source>
</evidence>
<sequence>MSKTLPVAQPAVAPVGTSAGSGIWLGIAGMLCFSLTLPATKLAVTSVDPLIVGLGRSLVALPFALVALLLSRGGLPPRSAMTRLPIVVAGNIFGFPVFSALAVHYSSAAHAAVIFGTMPFATALAGALRARERMSPRFWLFSAAGAAVTALFSFDSQRSGGIGLGDLYACIAVALGSLGYAEGALLARQFGPMRVQAWALVLGAPPVAVLVAWLAATRGVHLDLKACAGLLYIGAFSSFLGFIPWNAGLARGGVARVGQILLLQPICTIAWSFLLLHESVNDKTLLSAVAVCLCATLAIRARHKASGTH</sequence>
<feature type="transmembrane region" description="Helical" evidence="6">
    <location>
        <begin position="82"/>
        <end position="102"/>
    </location>
</feature>
<dbReference type="InterPro" id="IPR037185">
    <property type="entry name" value="EmrE-like"/>
</dbReference>
<keyword evidence="5 6" id="KW-0472">Membrane</keyword>
<dbReference type="Pfam" id="PF00892">
    <property type="entry name" value="EamA"/>
    <property type="match status" value="2"/>
</dbReference>
<evidence type="ECO:0000256" key="3">
    <source>
        <dbReference type="ARBA" id="ARBA00022692"/>
    </source>
</evidence>
<feature type="transmembrane region" description="Helical" evidence="6">
    <location>
        <begin position="283"/>
        <end position="301"/>
    </location>
</feature>
<dbReference type="SUPFAM" id="SSF103481">
    <property type="entry name" value="Multidrug resistance efflux transporter EmrE"/>
    <property type="match status" value="2"/>
</dbReference>
<evidence type="ECO:0000313" key="8">
    <source>
        <dbReference type="EMBL" id="VWD05599.1"/>
    </source>
</evidence>
<dbReference type="AlphaFoldDB" id="A0A6P2XBP1"/>
<feature type="domain" description="EamA" evidence="7">
    <location>
        <begin position="21"/>
        <end position="152"/>
    </location>
</feature>
<dbReference type="GO" id="GO:0016020">
    <property type="term" value="C:membrane"/>
    <property type="evidence" value="ECO:0007669"/>
    <property type="project" value="UniProtKB-SubCell"/>
</dbReference>
<evidence type="ECO:0000259" key="7">
    <source>
        <dbReference type="Pfam" id="PF00892"/>
    </source>
</evidence>
<feature type="transmembrane region" description="Helical" evidence="6">
    <location>
        <begin position="260"/>
        <end position="277"/>
    </location>
</feature>
<gene>
    <name evidence="8" type="ORF">BLA39750_02866</name>
</gene>
<protein>
    <submittedName>
        <fullName evidence="8">Multidrug DMT transporter permease</fullName>
    </submittedName>
</protein>
<proteinExistence type="inferred from homology"/>
<feature type="transmembrane region" description="Helical" evidence="6">
    <location>
        <begin position="108"/>
        <end position="126"/>
    </location>
</feature>
<evidence type="ECO:0000256" key="5">
    <source>
        <dbReference type="ARBA" id="ARBA00023136"/>
    </source>
</evidence>
<feature type="domain" description="EamA" evidence="7">
    <location>
        <begin position="164"/>
        <end position="297"/>
    </location>
</feature>
<evidence type="ECO:0000256" key="2">
    <source>
        <dbReference type="ARBA" id="ARBA00007362"/>
    </source>
</evidence>
<evidence type="ECO:0000256" key="6">
    <source>
        <dbReference type="SAM" id="Phobius"/>
    </source>
</evidence>
<evidence type="ECO:0000313" key="9">
    <source>
        <dbReference type="Proteomes" id="UP000494110"/>
    </source>
</evidence>
<feature type="transmembrane region" description="Helical" evidence="6">
    <location>
        <begin position="197"/>
        <end position="216"/>
    </location>
</feature>
<dbReference type="RefSeq" id="WP_175012760.1">
    <property type="nucleotide sequence ID" value="NZ_CABVQN010000012.1"/>
</dbReference>
<feature type="transmembrane region" description="Helical" evidence="6">
    <location>
        <begin position="138"/>
        <end position="154"/>
    </location>
</feature>
<feature type="transmembrane region" description="Helical" evidence="6">
    <location>
        <begin position="166"/>
        <end position="185"/>
    </location>
</feature>
<accession>A0A6P2XBP1</accession>
<comment type="similarity">
    <text evidence="2">Belongs to the EamA transporter family.</text>
</comment>
<comment type="subcellular location">
    <subcellularLocation>
        <location evidence="1">Membrane</location>
        <topology evidence="1">Multi-pass membrane protein</topology>
    </subcellularLocation>
</comment>
<dbReference type="EMBL" id="CABVQN010000012">
    <property type="protein sequence ID" value="VWD05599.1"/>
    <property type="molecule type" value="Genomic_DNA"/>
</dbReference>
<dbReference type="Proteomes" id="UP000494110">
    <property type="component" value="Unassembled WGS sequence"/>
</dbReference>
<feature type="transmembrane region" description="Helical" evidence="6">
    <location>
        <begin position="49"/>
        <end position="70"/>
    </location>
</feature>
<reference evidence="8 9" key="1">
    <citation type="submission" date="2019-09" db="EMBL/GenBank/DDBJ databases">
        <authorList>
            <person name="Depoorter E."/>
        </authorList>
    </citation>
    <scope>NUCLEOTIDE SEQUENCE [LARGE SCALE GENOMIC DNA]</scope>
    <source>
        <strain evidence="8">R-39750</strain>
    </source>
</reference>
<keyword evidence="4 6" id="KW-1133">Transmembrane helix</keyword>
<dbReference type="PANTHER" id="PTHR32322:SF2">
    <property type="entry name" value="EAMA DOMAIN-CONTAINING PROTEIN"/>
    <property type="match status" value="1"/>
</dbReference>
<feature type="transmembrane region" description="Helical" evidence="6">
    <location>
        <begin position="228"/>
        <end position="248"/>
    </location>
</feature>
<dbReference type="InterPro" id="IPR000620">
    <property type="entry name" value="EamA_dom"/>
</dbReference>
<name>A0A6P2XBP1_BURL3</name>
<feature type="transmembrane region" description="Helical" evidence="6">
    <location>
        <begin position="12"/>
        <end position="37"/>
    </location>
</feature>
<dbReference type="InterPro" id="IPR050638">
    <property type="entry name" value="AA-Vitamin_Transporters"/>
</dbReference>
<organism evidence="8 9">
    <name type="scientific">Burkholderia lata (strain ATCC 17760 / DSM 23089 / LMG 22485 / NCIMB 9086 / R18194 / 383)</name>
    <dbReference type="NCBI Taxonomy" id="482957"/>
    <lineage>
        <taxon>Bacteria</taxon>
        <taxon>Pseudomonadati</taxon>
        <taxon>Pseudomonadota</taxon>
        <taxon>Betaproteobacteria</taxon>
        <taxon>Burkholderiales</taxon>
        <taxon>Burkholderiaceae</taxon>
        <taxon>Burkholderia</taxon>
        <taxon>Burkholderia cepacia complex</taxon>
    </lineage>
</organism>
<evidence type="ECO:0000256" key="4">
    <source>
        <dbReference type="ARBA" id="ARBA00022989"/>
    </source>
</evidence>
<dbReference type="PANTHER" id="PTHR32322">
    <property type="entry name" value="INNER MEMBRANE TRANSPORTER"/>
    <property type="match status" value="1"/>
</dbReference>